<dbReference type="EMBL" id="CP104064">
    <property type="protein sequence ID" value="WAH36338.1"/>
    <property type="molecule type" value="Genomic_DNA"/>
</dbReference>
<organism evidence="1 3">
    <name type="scientific">Alicyclobacillus dauci</name>
    <dbReference type="NCBI Taxonomy" id="1475485"/>
    <lineage>
        <taxon>Bacteria</taxon>
        <taxon>Bacillati</taxon>
        <taxon>Bacillota</taxon>
        <taxon>Bacilli</taxon>
        <taxon>Bacillales</taxon>
        <taxon>Alicyclobacillaceae</taxon>
        <taxon>Alicyclobacillus</taxon>
    </lineage>
</organism>
<sequence length="109" mass="12732">MKTMRIVSFLNNNEERIGVELPDGFLDLNLACRSMLAAQGNLIRNDWRIYLSPQMPSSFSKEVIVRWNRPGKLSSLLWIVLFRNEQITSMILRPFRDYLLFLILAKLCA</sequence>
<protein>
    <submittedName>
        <fullName evidence="1">Uncharacterized protein</fullName>
    </submittedName>
</protein>
<evidence type="ECO:0000313" key="1">
    <source>
        <dbReference type="EMBL" id="WAH36338.1"/>
    </source>
</evidence>
<geneLocation type="plasmid" evidence="2 3">
    <name>unnamed1</name>
</geneLocation>
<proteinExistence type="predicted"/>
<dbReference type="RefSeq" id="WP_268043667.1">
    <property type="nucleotide sequence ID" value="NZ_CP104064.1"/>
</dbReference>
<reference evidence="1" key="1">
    <citation type="submission" date="2022-08" db="EMBL/GenBank/DDBJ databases">
        <title>Alicyclobacillus dauci DSM2870, complete genome.</title>
        <authorList>
            <person name="Wang Q."/>
            <person name="Cai R."/>
            <person name="Wang Z."/>
        </authorList>
    </citation>
    <scope>NUCLEOTIDE SEQUENCE</scope>
    <source>
        <strain evidence="1">DSM 28700</strain>
        <plasmid evidence="2">unnamed1</plasmid>
    </source>
</reference>
<evidence type="ECO:0000313" key="3">
    <source>
        <dbReference type="Proteomes" id="UP001164803"/>
    </source>
</evidence>
<dbReference type="Proteomes" id="UP001164803">
    <property type="component" value="Chromosome"/>
</dbReference>
<gene>
    <name evidence="1" type="ORF">NZD86_19230</name>
    <name evidence="2" type="ORF">NZD86_23825</name>
</gene>
<keyword evidence="3" id="KW-1185">Reference proteome</keyword>
<keyword evidence="2" id="KW-0614">Plasmid</keyword>
<name>A0ABY6Z0E1_9BACL</name>
<accession>A0ABY6Z0E1</accession>
<dbReference type="EMBL" id="CP104065">
    <property type="protein sequence ID" value="WAH39393.1"/>
    <property type="molecule type" value="Genomic_DNA"/>
</dbReference>
<evidence type="ECO:0000313" key="2">
    <source>
        <dbReference type="EMBL" id="WAH39393.1"/>
    </source>
</evidence>
<dbReference type="Proteomes" id="UP001164803">
    <property type="component" value="Plasmid unnamed1"/>
</dbReference>